<feature type="compositionally biased region" description="Basic and acidic residues" evidence="1">
    <location>
        <begin position="262"/>
        <end position="286"/>
    </location>
</feature>
<gene>
    <name evidence="3" type="ORF">GGP41_005555</name>
</gene>
<feature type="region of interest" description="Disordered" evidence="1">
    <location>
        <begin position="260"/>
        <end position="286"/>
    </location>
</feature>
<dbReference type="PANTHER" id="PTHR42080:SF1">
    <property type="entry name" value="SRR1-LIKE DOMAIN-CONTAINING PROTEIN"/>
    <property type="match status" value="1"/>
</dbReference>
<evidence type="ECO:0000313" key="4">
    <source>
        <dbReference type="Proteomes" id="UP000624244"/>
    </source>
</evidence>
<accession>A0A8H5ZD83</accession>
<organism evidence="3 4">
    <name type="scientific">Cochliobolus sativus</name>
    <name type="common">Common root rot and spot blotch fungus</name>
    <name type="synonym">Bipolaris sorokiniana</name>
    <dbReference type="NCBI Taxonomy" id="45130"/>
    <lineage>
        <taxon>Eukaryota</taxon>
        <taxon>Fungi</taxon>
        <taxon>Dikarya</taxon>
        <taxon>Ascomycota</taxon>
        <taxon>Pezizomycotina</taxon>
        <taxon>Dothideomycetes</taxon>
        <taxon>Pleosporomycetidae</taxon>
        <taxon>Pleosporales</taxon>
        <taxon>Pleosporineae</taxon>
        <taxon>Pleosporaceae</taxon>
        <taxon>Bipolaris</taxon>
    </lineage>
</organism>
<dbReference type="Proteomes" id="UP000624244">
    <property type="component" value="Unassembled WGS sequence"/>
</dbReference>
<protein>
    <recommendedName>
        <fullName evidence="2">SRR1-like domain-containing protein</fullName>
    </recommendedName>
</protein>
<evidence type="ECO:0000259" key="2">
    <source>
        <dbReference type="Pfam" id="PF07985"/>
    </source>
</evidence>
<feature type="domain" description="SRR1-like" evidence="2">
    <location>
        <begin position="90"/>
        <end position="259"/>
    </location>
</feature>
<dbReference type="Pfam" id="PF07985">
    <property type="entry name" value="SRR1"/>
    <property type="match status" value="1"/>
</dbReference>
<dbReference type="PANTHER" id="PTHR42080">
    <property type="entry name" value="SRR1 DOMAIN-CONTAINING PROTEIN"/>
    <property type="match status" value="1"/>
</dbReference>
<evidence type="ECO:0000313" key="3">
    <source>
        <dbReference type="EMBL" id="KAF5848183.1"/>
    </source>
</evidence>
<sequence length="286" mass="32459">MPGRNKANGSSGSGGYERVKRKQIQSEDGWTVITHGLSKVSLSENSQGATALPTQIVKDLTAEKLLGDFKTLQERWEDTALAAQVNRVIEGREWGVEEAVCIGIGSFSRDWAHRWRSLWQLVLFKHVVGRLNKRSKKTEIRCYAQDPAFTPLDTEFLSLLSVTALESGLEAKITAKSFVYSPFVDWFLLLPTFLTDRDPVLYIGNEILDDYSMYAQSEEKKERLSECNEVGKKWLVERQVVKLCEFEKHGNALNGMVVYSRDSGDHEKDDPVQDKEEKAQHGEEEK</sequence>
<dbReference type="InterPro" id="IPR012942">
    <property type="entry name" value="SRR1-like"/>
</dbReference>
<dbReference type="EMBL" id="WNKQ01000011">
    <property type="protein sequence ID" value="KAF5848183.1"/>
    <property type="molecule type" value="Genomic_DNA"/>
</dbReference>
<dbReference type="AlphaFoldDB" id="A0A8H5ZD83"/>
<comment type="caution">
    <text evidence="3">The sequence shown here is derived from an EMBL/GenBank/DDBJ whole genome shotgun (WGS) entry which is preliminary data.</text>
</comment>
<evidence type="ECO:0000256" key="1">
    <source>
        <dbReference type="SAM" id="MobiDB-lite"/>
    </source>
</evidence>
<reference evidence="3" key="1">
    <citation type="submission" date="2019-11" db="EMBL/GenBank/DDBJ databases">
        <title>Bipolaris sorokiniana Genome sequencing.</title>
        <authorList>
            <person name="Wang H."/>
        </authorList>
    </citation>
    <scope>NUCLEOTIDE SEQUENCE</scope>
</reference>
<feature type="region of interest" description="Disordered" evidence="1">
    <location>
        <begin position="1"/>
        <end position="22"/>
    </location>
</feature>
<name>A0A8H5ZD83_COCSA</name>
<proteinExistence type="predicted"/>